<dbReference type="Gene3D" id="1.25.40.10">
    <property type="entry name" value="Tetratricopeptide repeat domain"/>
    <property type="match status" value="1"/>
</dbReference>
<evidence type="ECO:0000313" key="2">
    <source>
        <dbReference type="EMBL" id="MCF2515212.1"/>
    </source>
</evidence>
<accession>A0A9X1TYV0</accession>
<dbReference type="AlphaFoldDB" id="A0A9X1TYV0"/>
<dbReference type="InterPro" id="IPR011990">
    <property type="entry name" value="TPR-like_helical_dom_sf"/>
</dbReference>
<feature type="signal peptide" evidence="1">
    <location>
        <begin position="1"/>
        <end position="24"/>
    </location>
</feature>
<dbReference type="EMBL" id="JAKFGM010000002">
    <property type="protein sequence ID" value="MCF2515212.1"/>
    <property type="molecule type" value="Genomic_DNA"/>
</dbReference>
<gene>
    <name evidence="2" type="ORF">LVY65_09080</name>
</gene>
<comment type="caution">
    <text evidence="2">The sequence shown here is derived from an EMBL/GenBank/DDBJ whole genome shotgun (WGS) entry which is preliminary data.</text>
</comment>
<evidence type="ECO:0008006" key="4">
    <source>
        <dbReference type="Google" id="ProtNLM"/>
    </source>
</evidence>
<keyword evidence="3" id="KW-1185">Reference proteome</keyword>
<sequence length="217" mass="23565">MVSNPVVAFFGALAIGTMAMPALAADSGGMDADVMRINNSWAHIRYQIKDRGAQFQQLAALEKQAHAVTLKYPGKAEPLLWEGIVVSEEAARASTLKQLGVATRARDILAKAYAINPKVADGGAAMSLGVLYYKVPGWPIGFGSTSKARTYFQQALTQDPKGLDNNFFYGDFLAQEGDKVHARQYLQRALQAPTNPDRPVWDAGRRTEVRALLAKLG</sequence>
<dbReference type="Proteomes" id="UP001139410">
    <property type="component" value="Unassembled WGS sequence"/>
</dbReference>
<reference evidence="2" key="1">
    <citation type="submission" date="2022-01" db="EMBL/GenBank/DDBJ databases">
        <authorList>
            <person name="Jo J.-H."/>
            <person name="Im W.-T."/>
        </authorList>
    </citation>
    <scope>NUCLEOTIDE SEQUENCE</scope>
    <source>
        <strain evidence="2">G124</strain>
    </source>
</reference>
<evidence type="ECO:0000313" key="3">
    <source>
        <dbReference type="Proteomes" id="UP001139410"/>
    </source>
</evidence>
<evidence type="ECO:0000256" key="1">
    <source>
        <dbReference type="SAM" id="SignalP"/>
    </source>
</evidence>
<name>A0A9X1TYV0_9SPHN</name>
<dbReference type="SUPFAM" id="SSF48452">
    <property type="entry name" value="TPR-like"/>
    <property type="match status" value="1"/>
</dbReference>
<proteinExistence type="predicted"/>
<protein>
    <recommendedName>
        <fullName evidence="4">Tetratricopeptide repeat protein</fullName>
    </recommendedName>
</protein>
<keyword evidence="1" id="KW-0732">Signal</keyword>
<organism evidence="2 3">
    <name type="scientific">Sphingomonas cremea</name>
    <dbReference type="NCBI Taxonomy" id="2904799"/>
    <lineage>
        <taxon>Bacteria</taxon>
        <taxon>Pseudomonadati</taxon>
        <taxon>Pseudomonadota</taxon>
        <taxon>Alphaproteobacteria</taxon>
        <taxon>Sphingomonadales</taxon>
        <taxon>Sphingomonadaceae</taxon>
        <taxon>Sphingomonas</taxon>
    </lineage>
</organism>
<dbReference type="RefSeq" id="WP_235067728.1">
    <property type="nucleotide sequence ID" value="NZ_JAKFGM010000002.1"/>
</dbReference>
<feature type="chain" id="PRO_5040733996" description="Tetratricopeptide repeat protein" evidence="1">
    <location>
        <begin position="25"/>
        <end position="217"/>
    </location>
</feature>